<evidence type="ECO:0000256" key="4">
    <source>
        <dbReference type="ARBA" id="ARBA00022475"/>
    </source>
</evidence>
<dbReference type="PROSITE" id="PS50929">
    <property type="entry name" value="ABC_TM1F"/>
    <property type="match status" value="1"/>
</dbReference>
<dbReference type="InterPro" id="IPR039421">
    <property type="entry name" value="Type_1_exporter"/>
</dbReference>
<dbReference type="Pfam" id="PF00005">
    <property type="entry name" value="ABC_tran"/>
    <property type="match status" value="1"/>
</dbReference>
<keyword evidence="4" id="KW-1003">Cell membrane</keyword>
<feature type="transmembrane region" description="Helical" evidence="10">
    <location>
        <begin position="106"/>
        <end position="127"/>
    </location>
</feature>
<dbReference type="GO" id="GO:0005886">
    <property type="term" value="C:plasma membrane"/>
    <property type="evidence" value="ECO:0007669"/>
    <property type="project" value="UniProtKB-SubCell"/>
</dbReference>
<evidence type="ECO:0000256" key="10">
    <source>
        <dbReference type="SAM" id="Phobius"/>
    </source>
</evidence>
<dbReference type="SMART" id="SM00382">
    <property type="entry name" value="AAA"/>
    <property type="match status" value="1"/>
</dbReference>
<dbReference type="OrthoDB" id="6500128at2759"/>
<evidence type="ECO:0000256" key="1">
    <source>
        <dbReference type="ARBA" id="ARBA00004651"/>
    </source>
</evidence>
<accession>A0A7J7IMA3</accession>
<dbReference type="InterPro" id="IPR011527">
    <property type="entry name" value="ABC1_TM_dom"/>
</dbReference>
<protein>
    <recommendedName>
        <fullName evidence="2">Probable ATP-dependent transporter ycf16</fullName>
    </recommendedName>
</protein>
<feature type="transmembrane region" description="Helical" evidence="10">
    <location>
        <begin position="218"/>
        <end position="237"/>
    </location>
</feature>
<dbReference type="Pfam" id="PF00664">
    <property type="entry name" value="ABC_membrane"/>
    <property type="match status" value="1"/>
</dbReference>
<reference evidence="14 15" key="1">
    <citation type="journal article" date="2020" name="J. Phycol.">
        <title>Comparative genome analysis reveals Cyanidiococcus gen. nov., a new extremophilic red algal genus sister to Cyanidioschyzon (Cyanidioschyzonaceae, Rhodophyta).</title>
        <authorList>
            <person name="Liu S.-L."/>
            <person name="Chiang Y.-R."/>
            <person name="Yoon H.S."/>
            <person name="Fu H.-Y."/>
        </authorList>
    </citation>
    <scope>NUCLEOTIDE SEQUENCE [LARGE SCALE GENOMIC DNA]</scope>
    <source>
        <strain evidence="14 15">THAL066</strain>
    </source>
</reference>
<dbReference type="GO" id="GO:0015421">
    <property type="term" value="F:ABC-type oligopeptide transporter activity"/>
    <property type="evidence" value="ECO:0007669"/>
    <property type="project" value="TreeGrafter"/>
</dbReference>
<keyword evidence="6" id="KW-0547">Nucleotide-binding</keyword>
<evidence type="ECO:0000256" key="5">
    <source>
        <dbReference type="ARBA" id="ARBA00022692"/>
    </source>
</evidence>
<comment type="subcellular location">
    <subcellularLocation>
        <location evidence="1">Cell membrane</location>
        <topology evidence="1">Multi-pass membrane protein</topology>
    </subcellularLocation>
</comment>
<evidence type="ECO:0000313" key="15">
    <source>
        <dbReference type="Proteomes" id="UP000530660"/>
    </source>
</evidence>
<keyword evidence="8 10" id="KW-1133">Transmembrane helix</keyword>
<keyword evidence="9 10" id="KW-0472">Membrane</keyword>
<evidence type="ECO:0000256" key="8">
    <source>
        <dbReference type="ARBA" id="ARBA00022989"/>
    </source>
</evidence>
<evidence type="ECO:0000256" key="7">
    <source>
        <dbReference type="ARBA" id="ARBA00022840"/>
    </source>
</evidence>
<sequence>MVSLHLCRCTLLTFAPPNAAAIVCHPGSRAAPVCGTSFRVSTSGRLHERGLSNSSLLRGLQLQKVNFKIPLTCHHEKTTAEVSSDVQRWKVWQRLTYLTKPYHKELLLAGFFTVASSLFLLSLVRLFGSLTSAVAAGSLGAVGQLASFCSLALMLRVAAQFGQDVLLGRTCTAIEDNIRTHYVASAIAYGFGQERLESGEASIQATVEIERIGNAILLFLRSIIPSFLQFLVMLGYIVYVSPLLTLCILLTAPLMAFVYATLERRLDQSIRVMQKLFARYAAFVSDSFRNRLLLQLYLAQEFALSRLRSVAMDVRHAKIRMHTLRASIVPAVSVCYAITILSMLYVSAVCISRGYLEPKELVSFLAAVAFLIEPVQGIASGLGNIKEGEESARRVFRTIEGSPGICLGKQKLQLRKSVASRIDLMNVWFRYAADADYVLRGVTMTVKPGERIAIVGGSGAGKSTLIALLSRLCDPEKGNIYLDGVDLRELPLAEVRQRICVVPQDAPMLNCSVRENVTFGLPTDDEKIEQSCRLANAHDFIVSTLPNAYDTEVGEGGSNLSGGQRQRIAISRALYRDPGVLILDEAYSALDAESESLVQTALRELFERSPCPRTTIFIAHRLASVRYADRIIVMENGQIVEDGTHEELVRTANSRYGMLLSMQQRKP</sequence>
<feature type="chain" id="PRO_5029598531" description="Probable ATP-dependent transporter ycf16" evidence="11">
    <location>
        <begin position="21"/>
        <end position="667"/>
    </location>
</feature>
<evidence type="ECO:0000256" key="2">
    <source>
        <dbReference type="ARBA" id="ARBA00014334"/>
    </source>
</evidence>
<evidence type="ECO:0000313" key="14">
    <source>
        <dbReference type="EMBL" id="KAF6004223.1"/>
    </source>
</evidence>
<evidence type="ECO:0000256" key="3">
    <source>
        <dbReference type="ARBA" id="ARBA00022448"/>
    </source>
</evidence>
<keyword evidence="15" id="KW-1185">Reference proteome</keyword>
<dbReference type="Proteomes" id="UP000530660">
    <property type="component" value="Unassembled WGS sequence"/>
</dbReference>
<gene>
    <name evidence="14" type="ORF">F1559_003993</name>
</gene>
<dbReference type="SUPFAM" id="SSF52540">
    <property type="entry name" value="P-loop containing nucleoside triphosphate hydrolases"/>
    <property type="match status" value="1"/>
</dbReference>
<dbReference type="PROSITE" id="PS50893">
    <property type="entry name" value="ABC_TRANSPORTER_2"/>
    <property type="match status" value="1"/>
</dbReference>
<evidence type="ECO:0000256" key="9">
    <source>
        <dbReference type="ARBA" id="ARBA00023136"/>
    </source>
</evidence>
<evidence type="ECO:0000259" key="13">
    <source>
        <dbReference type="PROSITE" id="PS50929"/>
    </source>
</evidence>
<dbReference type="SUPFAM" id="SSF90123">
    <property type="entry name" value="ABC transporter transmembrane region"/>
    <property type="match status" value="1"/>
</dbReference>
<feature type="transmembrane region" description="Helical" evidence="10">
    <location>
        <begin position="328"/>
        <end position="355"/>
    </location>
</feature>
<feature type="signal peptide" evidence="11">
    <location>
        <begin position="1"/>
        <end position="20"/>
    </location>
</feature>
<name>A0A7J7IMA3_9RHOD</name>
<organism evidence="14 15">
    <name type="scientific">Cyanidiococcus yangmingshanensis</name>
    <dbReference type="NCBI Taxonomy" id="2690220"/>
    <lineage>
        <taxon>Eukaryota</taxon>
        <taxon>Rhodophyta</taxon>
        <taxon>Bangiophyceae</taxon>
        <taxon>Cyanidiales</taxon>
        <taxon>Cyanidiaceae</taxon>
        <taxon>Cyanidiococcus</taxon>
    </lineage>
</organism>
<dbReference type="InterPro" id="IPR027417">
    <property type="entry name" value="P-loop_NTPase"/>
</dbReference>
<dbReference type="GO" id="GO:0016887">
    <property type="term" value="F:ATP hydrolysis activity"/>
    <property type="evidence" value="ECO:0007669"/>
    <property type="project" value="InterPro"/>
</dbReference>
<dbReference type="CDD" id="cd07346">
    <property type="entry name" value="ABC_6TM_exporters"/>
    <property type="match status" value="1"/>
</dbReference>
<dbReference type="GO" id="GO:0005524">
    <property type="term" value="F:ATP binding"/>
    <property type="evidence" value="ECO:0007669"/>
    <property type="project" value="UniProtKB-KW"/>
</dbReference>
<dbReference type="PANTHER" id="PTHR43394">
    <property type="entry name" value="ATP-DEPENDENT PERMEASE MDL1, MITOCHONDRIAL"/>
    <property type="match status" value="1"/>
</dbReference>
<feature type="transmembrane region" description="Helical" evidence="10">
    <location>
        <begin position="133"/>
        <end position="155"/>
    </location>
</feature>
<dbReference type="PROSITE" id="PS00211">
    <property type="entry name" value="ABC_TRANSPORTER_1"/>
    <property type="match status" value="1"/>
</dbReference>
<feature type="domain" description="ABC transporter" evidence="12">
    <location>
        <begin position="422"/>
        <end position="661"/>
    </location>
</feature>
<evidence type="ECO:0000256" key="11">
    <source>
        <dbReference type="SAM" id="SignalP"/>
    </source>
</evidence>
<dbReference type="Gene3D" id="1.20.1560.10">
    <property type="entry name" value="ABC transporter type 1, transmembrane domain"/>
    <property type="match status" value="1"/>
</dbReference>
<feature type="domain" description="ABC transmembrane type-1" evidence="13">
    <location>
        <begin position="107"/>
        <end position="387"/>
    </location>
</feature>
<dbReference type="EMBL" id="VWRR01000004">
    <property type="protein sequence ID" value="KAF6004223.1"/>
    <property type="molecule type" value="Genomic_DNA"/>
</dbReference>
<dbReference type="InterPro" id="IPR017871">
    <property type="entry name" value="ABC_transporter-like_CS"/>
</dbReference>
<dbReference type="InterPro" id="IPR036640">
    <property type="entry name" value="ABC1_TM_sf"/>
</dbReference>
<keyword evidence="11" id="KW-0732">Signal</keyword>
<evidence type="ECO:0000256" key="6">
    <source>
        <dbReference type="ARBA" id="ARBA00022741"/>
    </source>
</evidence>
<keyword evidence="5 10" id="KW-0812">Transmembrane</keyword>
<keyword evidence="3" id="KW-0813">Transport</keyword>
<dbReference type="InterPro" id="IPR003593">
    <property type="entry name" value="AAA+_ATPase"/>
</dbReference>
<dbReference type="InterPro" id="IPR003439">
    <property type="entry name" value="ABC_transporter-like_ATP-bd"/>
</dbReference>
<dbReference type="Gene3D" id="3.40.50.300">
    <property type="entry name" value="P-loop containing nucleotide triphosphate hydrolases"/>
    <property type="match status" value="1"/>
</dbReference>
<dbReference type="AlphaFoldDB" id="A0A7J7IMA3"/>
<evidence type="ECO:0000259" key="12">
    <source>
        <dbReference type="PROSITE" id="PS50893"/>
    </source>
</evidence>
<feature type="transmembrane region" description="Helical" evidence="10">
    <location>
        <begin position="243"/>
        <end position="262"/>
    </location>
</feature>
<dbReference type="PANTHER" id="PTHR43394:SF1">
    <property type="entry name" value="ATP-BINDING CASSETTE SUB-FAMILY B MEMBER 10, MITOCHONDRIAL"/>
    <property type="match status" value="1"/>
</dbReference>
<keyword evidence="7" id="KW-0067">ATP-binding</keyword>
<comment type="caution">
    <text evidence="14">The sequence shown here is derived from an EMBL/GenBank/DDBJ whole genome shotgun (WGS) entry which is preliminary data.</text>
</comment>
<proteinExistence type="predicted"/>
<dbReference type="FunFam" id="3.40.50.300:FF:000221">
    <property type="entry name" value="Multidrug ABC transporter ATP-binding protein"/>
    <property type="match status" value="1"/>
</dbReference>